<sequence>MSRDDAAAAEDAARPPVIRPSFRARTPFLLHFDDQTVALGDAHLLQQIEANLLVADRAPRTTFWDQAYLSGEEGALFAPDPDPEHINSVGITGGAEEFWAAMDAAVFQQTEWPREETATVWFPEYPAWLRETTSWTYDPICPPMGPGAPGGWVRTRSIPGEGRPVGLFQLTDRDAFWVFGAAQDLRGIVALCGSLARFRRGFDALTAYAGPDDVLGSLALPLICREALQEELMVRGVDVETLFWE</sequence>
<keyword evidence="2" id="KW-1185">Reference proteome</keyword>
<name>A0A199NUY0_9MICC</name>
<dbReference type="Proteomes" id="UP000053171">
    <property type="component" value="Unassembled WGS sequence"/>
</dbReference>
<comment type="caution">
    <text evidence="1">The sequence shown here is derived from an EMBL/GenBank/DDBJ whole genome shotgun (WGS) entry which is preliminary data.</text>
</comment>
<proteinExistence type="predicted"/>
<dbReference type="EMBL" id="LJBJ02000003">
    <property type="protein sequence ID" value="OAX52516.1"/>
    <property type="molecule type" value="Genomic_DNA"/>
</dbReference>
<dbReference type="AlphaFoldDB" id="A0A199NUY0"/>
<evidence type="ECO:0000313" key="2">
    <source>
        <dbReference type="Proteomes" id="UP000053171"/>
    </source>
</evidence>
<reference evidence="1" key="1">
    <citation type="submission" date="2016-06" db="EMBL/GenBank/DDBJ databases">
        <title>Identification of putative biosynthetic pathways for the production of bioactive secondary metabolites by the marine actinomycete Kocuria kristinae RUTW2-3.</title>
        <authorList>
            <person name="Waterworth S.C."/>
            <person name="Walmsley T.A."/>
            <person name="Matongo T."/>
            <person name="Davies-Coleman M.T."/>
            <person name="Dorrington R.A."/>
        </authorList>
    </citation>
    <scope>NUCLEOTIDE SEQUENCE [LARGE SCALE GENOMIC DNA]</scope>
    <source>
        <strain evidence="1">RUTW2-3</strain>
    </source>
</reference>
<gene>
    <name evidence="1" type="ORF">AN277_0202585</name>
</gene>
<dbReference type="RefSeq" id="WP_064724979.1">
    <property type="nucleotide sequence ID" value="NZ_CP113782.1"/>
</dbReference>
<organism evidence="1 2">
    <name type="scientific">Rothia kristinae</name>
    <dbReference type="NCBI Taxonomy" id="37923"/>
    <lineage>
        <taxon>Bacteria</taxon>
        <taxon>Bacillati</taxon>
        <taxon>Actinomycetota</taxon>
        <taxon>Actinomycetes</taxon>
        <taxon>Micrococcales</taxon>
        <taxon>Micrococcaceae</taxon>
        <taxon>Rothia</taxon>
    </lineage>
</organism>
<evidence type="ECO:0000313" key="1">
    <source>
        <dbReference type="EMBL" id="OAX52516.1"/>
    </source>
</evidence>
<protein>
    <submittedName>
        <fullName evidence="1">Uncharacterized protein</fullName>
    </submittedName>
</protein>
<accession>A0A199NUY0</accession>